<keyword evidence="1" id="KW-1133">Transmembrane helix</keyword>
<feature type="domain" description="PPM-type phosphatase" evidence="2">
    <location>
        <begin position="264"/>
        <end position="538"/>
    </location>
</feature>
<dbReference type="SMART" id="SM00332">
    <property type="entry name" value="PP2Cc"/>
    <property type="match status" value="1"/>
</dbReference>
<keyword evidence="1" id="KW-0472">Membrane</keyword>
<feature type="transmembrane region" description="Helical" evidence="1">
    <location>
        <begin position="593"/>
        <end position="613"/>
    </location>
</feature>
<dbReference type="NCBIfam" id="NF045510">
    <property type="entry name" value="4Cys_prefix_kin"/>
    <property type="match status" value="1"/>
</dbReference>
<dbReference type="AlphaFoldDB" id="A0A7C3KCZ1"/>
<accession>A0A7C3KCZ1</accession>
<keyword evidence="1" id="KW-0812">Transmembrane</keyword>
<name>A0A7C3KCZ1_9CYAN</name>
<dbReference type="CDD" id="cd00143">
    <property type="entry name" value="PP2Cc"/>
    <property type="match status" value="1"/>
</dbReference>
<dbReference type="Pfam" id="PF13672">
    <property type="entry name" value="PP2C_2"/>
    <property type="match status" value="1"/>
</dbReference>
<protein>
    <submittedName>
        <fullName evidence="3">Serine/threonine-protein phosphatase</fullName>
    </submittedName>
</protein>
<reference evidence="3" key="1">
    <citation type="journal article" date="2020" name="mSystems">
        <title>Genome- and Community-Level Interaction Insights into Carbon Utilization and Element Cycling Functions of Hydrothermarchaeota in Hydrothermal Sediment.</title>
        <authorList>
            <person name="Zhou Z."/>
            <person name="Liu Y."/>
            <person name="Xu W."/>
            <person name="Pan J."/>
            <person name="Luo Z.H."/>
            <person name="Li M."/>
        </authorList>
    </citation>
    <scope>NUCLEOTIDE SEQUENCE [LARGE SCALE GENOMIC DNA]</scope>
    <source>
        <strain evidence="3">SpSt-418</strain>
    </source>
</reference>
<organism evidence="3">
    <name type="scientific">Oscillatoriales cyanobacterium SpSt-418</name>
    <dbReference type="NCBI Taxonomy" id="2282169"/>
    <lineage>
        <taxon>Bacteria</taxon>
        <taxon>Bacillati</taxon>
        <taxon>Cyanobacteriota</taxon>
        <taxon>Cyanophyceae</taxon>
        <taxon>Oscillatoriophycideae</taxon>
        <taxon>Oscillatoriales</taxon>
    </lineage>
</organism>
<dbReference type="InterPro" id="IPR001932">
    <property type="entry name" value="PPM-type_phosphatase-like_dom"/>
</dbReference>
<evidence type="ECO:0000313" key="3">
    <source>
        <dbReference type="EMBL" id="HFM97884.1"/>
    </source>
</evidence>
<dbReference type="PROSITE" id="PS51746">
    <property type="entry name" value="PPM_2"/>
    <property type="match status" value="1"/>
</dbReference>
<evidence type="ECO:0000259" key="2">
    <source>
        <dbReference type="PROSITE" id="PS51746"/>
    </source>
</evidence>
<dbReference type="SUPFAM" id="SSF81606">
    <property type="entry name" value="PP2C-like"/>
    <property type="match status" value="1"/>
</dbReference>
<dbReference type="SMART" id="SM00331">
    <property type="entry name" value="PP2C_SIG"/>
    <property type="match status" value="1"/>
</dbReference>
<gene>
    <name evidence="3" type="ORF">ENR64_08955</name>
</gene>
<dbReference type="InterPro" id="IPR036457">
    <property type="entry name" value="PPM-type-like_dom_sf"/>
</dbReference>
<evidence type="ECO:0000256" key="1">
    <source>
        <dbReference type="SAM" id="Phobius"/>
    </source>
</evidence>
<comment type="caution">
    <text evidence="3">The sequence shown here is derived from an EMBL/GenBank/DDBJ whole genome shotgun (WGS) entry which is preliminary data.</text>
</comment>
<dbReference type="EMBL" id="DSRU01000118">
    <property type="protein sequence ID" value="HFM97884.1"/>
    <property type="molecule type" value="Genomic_DNA"/>
</dbReference>
<proteinExistence type="predicted"/>
<dbReference type="Gene3D" id="3.60.40.10">
    <property type="entry name" value="PPM-type phosphatase domain"/>
    <property type="match status" value="1"/>
</dbReference>
<sequence>MNQPSPQIYCSNPACSAPLNAIGKSACQACGTPLVYRYLWAVGEGVAEWAPGSHVSSRYYVTAPRIWLDTQPSLPPEVPDHWSDAVTPYLRLYLQRLHVPEVYGFCVSETEEPEREIFLLENIPLDASGILYPSLAGVWEGAHPVRQLYWLWQLLELWQPLQEEGVAASLFAPDNIRVEGWRVRLCQLYQDAVVLPDEAPTLTLGDLARLWMGWLEQTHSKHKADLWNLCEAMQQPDASIEAIAPKLNQLLLAEAARLPLKLNVIGLTDTGRERSHNEDTCYPLTTVDAQNDGLFPKVAIVCDGIGGHEGGEVASQLAVRALKLQAHGFLTEIAQQTDLVSPKILADQLEASARVANNLIAEQNNQQGRADRRRMGTTLLMAIQAPQRITTAEGTLENGHELYLVSVGDSRAYWITPRYCQQLTIDDDVSTREVRLGRALYRESLQRPDAGALTQALGTRDGEFLRPHVQRFVLEEDGILVLCSDGLSDNHLVEQNWRNISDLFFLGKRNLTETANAWVDLANQKNGHDNTSVVLLHARVSTPVPEISLLNPNERRETVWSEASQVLADTSDAPEPEVAPIAEPVPQQSGRGLLIVGLLTLLLLTLGVGFTVWKELNPNRSQPTPEQPTP</sequence>